<dbReference type="AlphaFoldDB" id="A0A0A2TUW0"/>
<evidence type="ECO:0000313" key="4">
    <source>
        <dbReference type="Proteomes" id="UP000030147"/>
    </source>
</evidence>
<name>A0A0A2TUW0_9BACI</name>
<dbReference type="eggNOG" id="COG0431">
    <property type="taxonomic scope" value="Bacteria"/>
</dbReference>
<dbReference type="InterPro" id="IPR050712">
    <property type="entry name" value="NAD(P)H-dep_reductase"/>
</dbReference>
<keyword evidence="4" id="KW-1185">Reference proteome</keyword>
<sequence>MKIVVINGTPRKYGRTRIAAKHMADTLNAHLIDLSTMDLPMFNGDKDQSSLANVQLLDETAREADAFIWLSPEYHGGLSGALKNCLDFLNGDHFKQKPVLLFSVAGGGKGGINSLNQMRLIGRALYAHVVPNQMVLDPHCFIREENRLTEEAAEKVQSNLDEFKQFAERMTR</sequence>
<evidence type="ECO:0000259" key="2">
    <source>
        <dbReference type="Pfam" id="PF03358"/>
    </source>
</evidence>
<comment type="similarity">
    <text evidence="1">Belongs to the azoreductase type 2 family.</text>
</comment>
<dbReference type="Gene3D" id="3.40.50.360">
    <property type="match status" value="1"/>
</dbReference>
<dbReference type="GO" id="GO:0010181">
    <property type="term" value="F:FMN binding"/>
    <property type="evidence" value="ECO:0007669"/>
    <property type="project" value="TreeGrafter"/>
</dbReference>
<proteinExistence type="inferred from homology"/>
<dbReference type="PANTHER" id="PTHR30543:SF21">
    <property type="entry name" value="NAD(P)H-DEPENDENT FMN REDUCTASE LOT6"/>
    <property type="match status" value="1"/>
</dbReference>
<dbReference type="Pfam" id="PF03358">
    <property type="entry name" value="FMN_red"/>
    <property type="match status" value="1"/>
</dbReference>
<dbReference type="SUPFAM" id="SSF52218">
    <property type="entry name" value="Flavoproteins"/>
    <property type="match status" value="1"/>
</dbReference>
<dbReference type="GO" id="GO:0005829">
    <property type="term" value="C:cytosol"/>
    <property type="evidence" value="ECO:0007669"/>
    <property type="project" value="TreeGrafter"/>
</dbReference>
<dbReference type="GO" id="GO:0016491">
    <property type="term" value="F:oxidoreductase activity"/>
    <property type="evidence" value="ECO:0007669"/>
    <property type="project" value="InterPro"/>
</dbReference>
<dbReference type="STRING" id="1385514.N782_07510"/>
<dbReference type="InterPro" id="IPR029039">
    <property type="entry name" value="Flavoprotein-like_sf"/>
</dbReference>
<feature type="domain" description="NADPH-dependent FMN reductase-like" evidence="2">
    <location>
        <begin position="1"/>
        <end position="136"/>
    </location>
</feature>
<protein>
    <submittedName>
        <fullName evidence="3">FMN-dependent NADH-azoreductase</fullName>
    </submittedName>
</protein>
<dbReference type="Proteomes" id="UP000030147">
    <property type="component" value="Unassembled WGS sequence"/>
</dbReference>
<accession>A0A0A2TUW0</accession>
<reference evidence="3 4" key="1">
    <citation type="journal article" date="2015" name="Stand. Genomic Sci.">
        <title>High quality draft genome sequence of the moderately halophilic bacterium Pontibacillus yanchengensis Y32(T) and comparison among Pontibacillus genomes.</title>
        <authorList>
            <person name="Huang J."/>
            <person name="Qiao Z.X."/>
            <person name="Tang J.W."/>
            <person name="Wang G."/>
        </authorList>
    </citation>
    <scope>NUCLEOTIDE SEQUENCE [LARGE SCALE GENOMIC DNA]</scope>
    <source>
        <strain evidence="3 4">Y32</strain>
    </source>
</reference>
<dbReference type="OrthoDB" id="9790975at2"/>
<dbReference type="RefSeq" id="WP_036818410.1">
    <property type="nucleotide sequence ID" value="NZ_AVBF01000018.1"/>
</dbReference>
<dbReference type="PANTHER" id="PTHR30543">
    <property type="entry name" value="CHROMATE REDUCTASE"/>
    <property type="match status" value="1"/>
</dbReference>
<dbReference type="EMBL" id="AVBF01000018">
    <property type="protein sequence ID" value="KGP73080.1"/>
    <property type="molecule type" value="Genomic_DNA"/>
</dbReference>
<comment type="caution">
    <text evidence="3">The sequence shown here is derived from an EMBL/GenBank/DDBJ whole genome shotgun (WGS) entry which is preliminary data.</text>
</comment>
<dbReference type="InterPro" id="IPR005025">
    <property type="entry name" value="FMN_Rdtase-like_dom"/>
</dbReference>
<evidence type="ECO:0000313" key="3">
    <source>
        <dbReference type="EMBL" id="KGP73080.1"/>
    </source>
</evidence>
<gene>
    <name evidence="3" type="ORF">N782_07510</name>
</gene>
<evidence type="ECO:0000256" key="1">
    <source>
        <dbReference type="ARBA" id="ARBA00009428"/>
    </source>
</evidence>
<organism evidence="3 4">
    <name type="scientific">Pontibacillus yanchengensis Y32</name>
    <dbReference type="NCBI Taxonomy" id="1385514"/>
    <lineage>
        <taxon>Bacteria</taxon>
        <taxon>Bacillati</taxon>
        <taxon>Bacillota</taxon>
        <taxon>Bacilli</taxon>
        <taxon>Bacillales</taxon>
        <taxon>Bacillaceae</taxon>
        <taxon>Pontibacillus</taxon>
    </lineage>
</organism>